<reference evidence="5 6" key="1">
    <citation type="journal article" date="2019" name="Proc. Natl. Acad. Sci. U.S.A.">
        <title>Regulatory changes in pterin and carotenoid genes underlie balanced color polymorphisms in the wall lizard.</title>
        <authorList>
            <person name="Andrade P."/>
            <person name="Pinho C."/>
            <person name="Perez I de Lanuza G."/>
            <person name="Afonso S."/>
            <person name="Brejcha J."/>
            <person name="Rubin C.J."/>
            <person name="Wallerman O."/>
            <person name="Pereira P."/>
            <person name="Sabatino S.J."/>
            <person name="Bellati A."/>
            <person name="Pellitteri-Rosa D."/>
            <person name="Bosakova Z."/>
            <person name="Bunikis I."/>
            <person name="Carretero M.A."/>
            <person name="Feiner N."/>
            <person name="Marsik P."/>
            <person name="Pauperio F."/>
            <person name="Salvi D."/>
            <person name="Soler L."/>
            <person name="While G.M."/>
            <person name="Uller T."/>
            <person name="Font E."/>
            <person name="Andersson L."/>
            <person name="Carneiro M."/>
        </authorList>
    </citation>
    <scope>NUCLEOTIDE SEQUENCE</scope>
</reference>
<dbReference type="InterPro" id="IPR004087">
    <property type="entry name" value="KH_dom"/>
</dbReference>
<dbReference type="InterPro" id="IPR035437">
    <property type="entry name" value="SNase_OB-fold_sf"/>
</dbReference>
<evidence type="ECO:0000256" key="2">
    <source>
        <dbReference type="SAM" id="MobiDB-lite"/>
    </source>
</evidence>
<dbReference type="GO" id="GO:0003723">
    <property type="term" value="F:RNA binding"/>
    <property type="evidence" value="ECO:0007669"/>
    <property type="project" value="UniProtKB-UniRule"/>
</dbReference>
<reference evidence="5" key="2">
    <citation type="submission" date="2025-08" db="UniProtKB">
        <authorList>
            <consortium name="Ensembl"/>
        </authorList>
    </citation>
    <scope>IDENTIFICATION</scope>
</reference>
<dbReference type="Ensembl" id="ENSPMRT00000033882.1">
    <property type="protein sequence ID" value="ENSPMRP00000031950.1"/>
    <property type="gene ID" value="ENSPMRG00000020701.1"/>
</dbReference>
<dbReference type="GO" id="GO:0009566">
    <property type="term" value="P:fertilization"/>
    <property type="evidence" value="ECO:0007669"/>
    <property type="project" value="Ensembl"/>
</dbReference>
<dbReference type="SMART" id="SM00322">
    <property type="entry name" value="KH"/>
    <property type="match status" value="2"/>
</dbReference>
<dbReference type="InterPro" id="IPR004088">
    <property type="entry name" value="KH_dom_type_1"/>
</dbReference>
<keyword evidence="6" id="KW-1185">Reference proteome</keyword>
<keyword evidence="3" id="KW-0472">Membrane</keyword>
<feature type="domain" description="K Homology" evidence="4">
    <location>
        <begin position="51"/>
        <end position="120"/>
    </location>
</feature>
<dbReference type="PROSITE" id="PS50084">
    <property type="entry name" value="KH_TYPE_1"/>
    <property type="match status" value="2"/>
</dbReference>
<dbReference type="GO" id="GO:0071547">
    <property type="term" value="C:piP-body"/>
    <property type="evidence" value="ECO:0007669"/>
    <property type="project" value="Ensembl"/>
</dbReference>
<evidence type="ECO:0000313" key="6">
    <source>
        <dbReference type="Proteomes" id="UP000472272"/>
    </source>
</evidence>
<dbReference type="Gene3D" id="3.30.1370.10">
    <property type="entry name" value="K Homology domain, type 1"/>
    <property type="match status" value="2"/>
</dbReference>
<dbReference type="GO" id="GO:0030719">
    <property type="term" value="P:P granule organization"/>
    <property type="evidence" value="ECO:0007669"/>
    <property type="project" value="TreeGrafter"/>
</dbReference>
<dbReference type="PANTHER" id="PTHR22948:SF18">
    <property type="entry name" value="TUDOR AND KH DOMAIN-CONTAINING PROTEIN"/>
    <property type="match status" value="1"/>
</dbReference>
<dbReference type="InterPro" id="IPR036612">
    <property type="entry name" value="KH_dom_type_1_sf"/>
</dbReference>
<reference evidence="5" key="3">
    <citation type="submission" date="2025-09" db="UniProtKB">
        <authorList>
            <consortium name="Ensembl"/>
        </authorList>
    </citation>
    <scope>IDENTIFICATION</scope>
</reference>
<feature type="compositionally biased region" description="Low complexity" evidence="2">
    <location>
        <begin position="270"/>
        <end position="280"/>
    </location>
</feature>
<sequence>MASEKGSWSSLTMLQKVALALGVPASGAILYILYRRYRESQEERVTFVGEEELQVEMKVPKDAVKLLIGRHGANVKQLRKETQARIDVDVEDCGEERLIRICGSAVQVCKAKAAIHQILEENMAVTEKILVPQRAVGRIIGRGGETVRAIHQSTGAKIDCDREGSFSLTRQITLSGTRKEVLAAKKLIAEKVLEDEAFHKKLSHSALARSQRKQPLGTRKEDAGGSGDRRGDLPCTGEAFHQPLGTPRQEGAAGKFPEYPPEEPQELRSEGGSSEESLSETSCLSYAFEVPSPDFSFHANEHLEVYVSASESPNHFWIQIIGSRTFQLDKLTREMTQYYDSGLSAPQPEPLRVNVGTSWPLHTPKTAPGTGPESLAHWAMETWTSTTWTLVTTERLLWRSCSCYGEGGKRLTPRTCVPIPGCSDAPFKKEDLQWCPTRRMPRKTKNSLDERVFRFLSHSARRISLWACFARRNVLRVLASLFLFLKAAKLLIAAKPLIAVLRKTKKTARRRDSRNGLISSCEAPL</sequence>
<dbReference type="OMA" id="AHWAMET"/>
<organism evidence="5 6">
    <name type="scientific">Podarcis muralis</name>
    <name type="common">Wall lizard</name>
    <name type="synonym">Lacerta muralis</name>
    <dbReference type="NCBI Taxonomy" id="64176"/>
    <lineage>
        <taxon>Eukaryota</taxon>
        <taxon>Metazoa</taxon>
        <taxon>Chordata</taxon>
        <taxon>Craniata</taxon>
        <taxon>Vertebrata</taxon>
        <taxon>Euteleostomi</taxon>
        <taxon>Lepidosauria</taxon>
        <taxon>Squamata</taxon>
        <taxon>Bifurcata</taxon>
        <taxon>Unidentata</taxon>
        <taxon>Episquamata</taxon>
        <taxon>Laterata</taxon>
        <taxon>Lacertibaenia</taxon>
        <taxon>Lacertidae</taxon>
        <taxon>Podarcis</taxon>
    </lineage>
</organism>
<dbReference type="PANTHER" id="PTHR22948">
    <property type="entry name" value="TUDOR DOMAIN CONTAINING PROTEIN"/>
    <property type="match status" value="1"/>
</dbReference>
<evidence type="ECO:0000256" key="1">
    <source>
        <dbReference type="PROSITE-ProRule" id="PRU00117"/>
    </source>
</evidence>
<feature type="transmembrane region" description="Helical" evidence="3">
    <location>
        <begin position="477"/>
        <end position="501"/>
    </location>
</feature>
<evidence type="ECO:0000313" key="5">
    <source>
        <dbReference type="Ensembl" id="ENSPMRP00000031950.1"/>
    </source>
</evidence>
<dbReference type="AlphaFoldDB" id="A0A670K6P8"/>
<dbReference type="Pfam" id="PF00013">
    <property type="entry name" value="KH_1"/>
    <property type="match status" value="2"/>
</dbReference>
<keyword evidence="3" id="KW-0812">Transmembrane</keyword>
<dbReference type="SUPFAM" id="SSF54791">
    <property type="entry name" value="Eukaryotic type KH-domain (KH-domain type I)"/>
    <property type="match status" value="2"/>
</dbReference>
<dbReference type="Proteomes" id="UP000472272">
    <property type="component" value="Chromosome 16"/>
</dbReference>
<feature type="compositionally biased region" description="Basic and acidic residues" evidence="2">
    <location>
        <begin position="218"/>
        <end position="232"/>
    </location>
</feature>
<keyword evidence="1" id="KW-0694">RNA-binding</keyword>
<dbReference type="InterPro" id="IPR002999">
    <property type="entry name" value="Tudor"/>
</dbReference>
<dbReference type="Pfam" id="PF00567">
    <property type="entry name" value="TUDOR"/>
    <property type="match status" value="1"/>
</dbReference>
<proteinExistence type="predicted"/>
<gene>
    <name evidence="5" type="primary">TDRKH</name>
</gene>
<feature type="domain" description="K Homology" evidence="4">
    <location>
        <begin position="123"/>
        <end position="193"/>
    </location>
</feature>
<name>A0A670K6P8_PODMU</name>
<evidence type="ECO:0000259" key="4">
    <source>
        <dbReference type="SMART" id="SM00322"/>
    </source>
</evidence>
<feature type="region of interest" description="Disordered" evidence="2">
    <location>
        <begin position="203"/>
        <end position="280"/>
    </location>
</feature>
<dbReference type="GO" id="GO:0034587">
    <property type="term" value="P:piRNA processing"/>
    <property type="evidence" value="ECO:0007669"/>
    <property type="project" value="Ensembl"/>
</dbReference>
<dbReference type="InterPro" id="IPR050621">
    <property type="entry name" value="Tudor_domain_containing"/>
</dbReference>
<dbReference type="GO" id="GO:0005739">
    <property type="term" value="C:mitochondrion"/>
    <property type="evidence" value="ECO:0007669"/>
    <property type="project" value="Ensembl"/>
</dbReference>
<dbReference type="GO" id="GO:0007283">
    <property type="term" value="P:spermatogenesis"/>
    <property type="evidence" value="ECO:0007669"/>
    <property type="project" value="Ensembl"/>
</dbReference>
<dbReference type="GeneTree" id="ENSGT00940000159364"/>
<dbReference type="GO" id="GO:0007140">
    <property type="term" value="P:male meiotic nuclear division"/>
    <property type="evidence" value="ECO:0007669"/>
    <property type="project" value="Ensembl"/>
</dbReference>
<keyword evidence="3" id="KW-1133">Transmembrane helix</keyword>
<accession>A0A670K6P8</accession>
<dbReference type="Gene3D" id="2.40.50.90">
    <property type="match status" value="1"/>
</dbReference>
<evidence type="ECO:0000256" key="3">
    <source>
        <dbReference type="SAM" id="Phobius"/>
    </source>
</evidence>
<dbReference type="GO" id="GO:0071546">
    <property type="term" value="C:pi-body"/>
    <property type="evidence" value="ECO:0007669"/>
    <property type="project" value="Ensembl"/>
</dbReference>
<protein>
    <submittedName>
        <fullName evidence="5">Tudor and KH domain containing</fullName>
    </submittedName>
</protein>
<dbReference type="FunFam" id="3.30.1370.10:FF:000056">
    <property type="entry name" value="Tudor and KH domain containing"/>
    <property type="match status" value="1"/>
</dbReference>